<reference evidence="1 2" key="1">
    <citation type="submission" date="2017-07" db="EMBL/GenBank/DDBJ databases">
        <title>Annotated genome sequence of Bacterioplanes sanyensis isolated from Red Sea.</title>
        <authorList>
            <person name="Rehman Z.U."/>
        </authorList>
    </citation>
    <scope>NUCLEOTIDE SEQUENCE [LARGE SCALE GENOMIC DNA]</scope>
    <source>
        <strain evidence="1 2">NV9</strain>
    </source>
</reference>
<dbReference type="Proteomes" id="UP000202440">
    <property type="component" value="Chromosome"/>
</dbReference>
<protein>
    <submittedName>
        <fullName evidence="1">Uncharacterized protein</fullName>
    </submittedName>
</protein>
<dbReference type="AlphaFoldDB" id="A0A222FI21"/>
<dbReference type="RefSeq" id="WP_094059072.1">
    <property type="nucleotide sequence ID" value="NZ_CP022530.1"/>
</dbReference>
<proteinExistence type="predicted"/>
<sequence>MKNRTNRRLLLAAIENTYGDDAAPTAALNAVLTRSISLTPLAGEDVQRQLDRPYFGNAQTIAGEKHVELTVEVELAGSGTAGNAPAWSPLMRACGFKETVNAGTDVVYDPVTGAEESLTAYINRDSVLHKFTGGRGSVSFTFDVNNIPVMSFTFKGLFSPIANGDMPTDADFSAYQTPMPVTAANTPAFTLHGQALSFNQLSMDMAVEVVKHQVVGNSSSIEINGRAPSGSATVEEPDLATINLYEKARNGDLGTLSLTHGTDAGNIVQIDCPQVGTGAPTESDLNGMQMLQIPLTINPNSGNDEIRITVK</sequence>
<keyword evidence="2" id="KW-1185">Reference proteome</keyword>
<dbReference type="InterPro" id="IPR044000">
    <property type="entry name" value="Phage_tube_2"/>
</dbReference>
<evidence type="ECO:0000313" key="1">
    <source>
        <dbReference type="EMBL" id="ASP37863.1"/>
    </source>
</evidence>
<organism evidence="1 2">
    <name type="scientific">Bacterioplanes sanyensis</name>
    <dbReference type="NCBI Taxonomy" id="1249553"/>
    <lineage>
        <taxon>Bacteria</taxon>
        <taxon>Pseudomonadati</taxon>
        <taxon>Pseudomonadota</taxon>
        <taxon>Gammaproteobacteria</taxon>
        <taxon>Oceanospirillales</taxon>
        <taxon>Oceanospirillaceae</taxon>
        <taxon>Bacterioplanes</taxon>
    </lineage>
</organism>
<name>A0A222FI21_9GAMM</name>
<evidence type="ECO:0000313" key="2">
    <source>
        <dbReference type="Proteomes" id="UP000202440"/>
    </source>
</evidence>
<accession>A0A222FI21</accession>
<dbReference type="Pfam" id="PF18906">
    <property type="entry name" value="Phage_tube_2"/>
    <property type="match status" value="1"/>
</dbReference>
<gene>
    <name evidence="1" type="ORF">CHH28_03870</name>
</gene>
<dbReference type="KEGG" id="bsan:CHH28_03870"/>
<dbReference type="EMBL" id="CP022530">
    <property type="protein sequence ID" value="ASP37863.1"/>
    <property type="molecule type" value="Genomic_DNA"/>
</dbReference>
<dbReference type="OrthoDB" id="6147138at2"/>